<dbReference type="OrthoDB" id="7203053at2"/>
<dbReference type="PROSITE" id="PS51257">
    <property type="entry name" value="PROKAR_LIPOPROTEIN"/>
    <property type="match status" value="1"/>
</dbReference>
<keyword evidence="3 5" id="KW-1133">Transmembrane helix</keyword>
<dbReference type="Proteomes" id="UP000051380">
    <property type="component" value="Unassembled WGS sequence"/>
</dbReference>
<keyword evidence="6" id="KW-0808">Transferase</keyword>
<comment type="caution">
    <text evidence="6">The sequence shown here is derived from an EMBL/GenBank/DDBJ whole genome shotgun (WGS) entry which is preliminary data.</text>
</comment>
<name>A0A0R3BQJ6_9BRAD</name>
<evidence type="ECO:0000256" key="1">
    <source>
        <dbReference type="ARBA" id="ARBA00004127"/>
    </source>
</evidence>
<dbReference type="EMBL" id="LJYF01000050">
    <property type="protein sequence ID" value="KRP86269.1"/>
    <property type="molecule type" value="Genomic_DNA"/>
</dbReference>
<feature type="transmembrane region" description="Helical" evidence="5">
    <location>
        <begin position="164"/>
        <end position="192"/>
    </location>
</feature>
<keyword evidence="2 5" id="KW-0812">Transmembrane</keyword>
<dbReference type="GO" id="GO:0008168">
    <property type="term" value="F:methyltransferase activity"/>
    <property type="evidence" value="ECO:0007669"/>
    <property type="project" value="UniProtKB-KW"/>
</dbReference>
<dbReference type="STRING" id="108015.GA0061099_1011163"/>
<dbReference type="AlphaFoldDB" id="A0A0R3BQJ6"/>
<evidence type="ECO:0000256" key="5">
    <source>
        <dbReference type="SAM" id="Phobius"/>
    </source>
</evidence>
<dbReference type="PANTHER" id="PTHR43847">
    <property type="entry name" value="BLL3993 PROTEIN"/>
    <property type="match status" value="1"/>
</dbReference>
<dbReference type="RefSeq" id="WP_057030311.1">
    <property type="nucleotide sequence ID" value="NZ_LJYF01000050.1"/>
</dbReference>
<dbReference type="Pfam" id="PF04191">
    <property type="entry name" value="PEMT"/>
    <property type="match status" value="1"/>
</dbReference>
<protein>
    <submittedName>
        <fullName evidence="6">Isoprenylcysteine carboxyl methyltransferase</fullName>
    </submittedName>
</protein>
<gene>
    <name evidence="6" type="ORF">AOQ72_03495</name>
</gene>
<proteinExistence type="predicted"/>
<dbReference type="PANTHER" id="PTHR43847:SF1">
    <property type="entry name" value="BLL3993 PROTEIN"/>
    <property type="match status" value="1"/>
</dbReference>
<reference evidence="6 7" key="1">
    <citation type="submission" date="2015-09" db="EMBL/GenBank/DDBJ databases">
        <title>Draft Genome Sequence of the Strain BR 3267 (Bradyrhizobium yuanmingense) recommended as inoculant for cowpea in Brazil.</title>
        <authorList>
            <person name="Simoes-Araujo J.L."/>
            <person name="Zilli J.E."/>
        </authorList>
    </citation>
    <scope>NUCLEOTIDE SEQUENCE [LARGE SCALE GENOMIC DNA]</scope>
    <source>
        <strain evidence="6 7">BR3267</strain>
    </source>
</reference>
<feature type="transmembrane region" description="Helical" evidence="5">
    <location>
        <begin position="6"/>
        <end position="25"/>
    </location>
</feature>
<evidence type="ECO:0000256" key="3">
    <source>
        <dbReference type="ARBA" id="ARBA00022989"/>
    </source>
</evidence>
<evidence type="ECO:0000256" key="2">
    <source>
        <dbReference type="ARBA" id="ARBA00022692"/>
    </source>
</evidence>
<keyword evidence="4 5" id="KW-0472">Membrane</keyword>
<dbReference type="InterPro" id="IPR007318">
    <property type="entry name" value="Phopholipid_MeTrfase"/>
</dbReference>
<feature type="transmembrane region" description="Helical" evidence="5">
    <location>
        <begin position="106"/>
        <end position="126"/>
    </location>
</feature>
<organism evidence="6 7">
    <name type="scientific">Bradyrhizobium yuanmingense</name>
    <dbReference type="NCBI Taxonomy" id="108015"/>
    <lineage>
        <taxon>Bacteria</taxon>
        <taxon>Pseudomonadati</taxon>
        <taxon>Pseudomonadota</taxon>
        <taxon>Alphaproteobacteria</taxon>
        <taxon>Hyphomicrobiales</taxon>
        <taxon>Nitrobacteraceae</taxon>
        <taxon>Bradyrhizobium</taxon>
    </lineage>
</organism>
<accession>A0A0R3BQJ6</accession>
<feature type="transmembrane region" description="Helical" evidence="5">
    <location>
        <begin position="76"/>
        <end position="94"/>
    </location>
</feature>
<evidence type="ECO:0000256" key="4">
    <source>
        <dbReference type="ARBA" id="ARBA00023136"/>
    </source>
</evidence>
<evidence type="ECO:0000313" key="6">
    <source>
        <dbReference type="EMBL" id="KRP86269.1"/>
    </source>
</evidence>
<keyword evidence="6" id="KW-0489">Methyltransferase</keyword>
<feature type="transmembrane region" description="Helical" evidence="5">
    <location>
        <begin position="32"/>
        <end position="51"/>
    </location>
</feature>
<sequence>MFARLLLRNTVFVVGMGALLFACAGTLHWPSAWAFLATSALLGPLCGWWLYRTDPALLAERLRPVLQKDQPAADKMFMALFIVAILAWLVLMGLDRRVRSSDMSTALQVLGLGLFLASTLFTLWVFRENSFAAPVVKLQAERAQHVISTGPYAYVRHPMYSGLVLFFTGVPLLLGSWWGLAMMPLLLALLAVRIPIEERTLREGLPGYTDYTARVRYRLIPGVW</sequence>
<dbReference type="GO" id="GO:0012505">
    <property type="term" value="C:endomembrane system"/>
    <property type="evidence" value="ECO:0007669"/>
    <property type="project" value="UniProtKB-SubCell"/>
</dbReference>
<evidence type="ECO:0000313" key="7">
    <source>
        <dbReference type="Proteomes" id="UP000051380"/>
    </source>
</evidence>
<dbReference type="InterPro" id="IPR052527">
    <property type="entry name" value="Metal_cation-efflux_comp"/>
</dbReference>
<dbReference type="Gene3D" id="1.20.120.1630">
    <property type="match status" value="1"/>
</dbReference>
<dbReference type="GO" id="GO:0032259">
    <property type="term" value="P:methylation"/>
    <property type="evidence" value="ECO:0007669"/>
    <property type="project" value="UniProtKB-KW"/>
</dbReference>
<comment type="subcellular location">
    <subcellularLocation>
        <location evidence="1">Endomembrane system</location>
        <topology evidence="1">Multi-pass membrane protein</topology>
    </subcellularLocation>
</comment>